<dbReference type="InterPro" id="IPR039369">
    <property type="entry name" value="LacA-like"/>
</dbReference>
<evidence type="ECO:0000256" key="3">
    <source>
        <dbReference type="ARBA" id="ARBA00022737"/>
    </source>
</evidence>
<dbReference type="SUPFAM" id="SSF51161">
    <property type="entry name" value="Trimeric LpxA-like enzymes"/>
    <property type="match status" value="1"/>
</dbReference>
<evidence type="ECO:0000313" key="7">
    <source>
        <dbReference type="Proteomes" id="UP001303587"/>
    </source>
</evidence>
<dbReference type="EMBL" id="CP131060">
    <property type="protein sequence ID" value="WNY25520.1"/>
    <property type="molecule type" value="Genomic_DNA"/>
</dbReference>
<evidence type="ECO:0000256" key="4">
    <source>
        <dbReference type="ARBA" id="ARBA00023315"/>
    </source>
</evidence>
<dbReference type="InterPro" id="IPR024688">
    <property type="entry name" value="Mac_dom"/>
</dbReference>
<evidence type="ECO:0000256" key="2">
    <source>
        <dbReference type="ARBA" id="ARBA00022679"/>
    </source>
</evidence>
<gene>
    <name evidence="6" type="ORF">MsAc7_10720</name>
</gene>
<evidence type="ECO:0000313" key="6">
    <source>
        <dbReference type="EMBL" id="WNY25520.1"/>
    </source>
</evidence>
<dbReference type="PANTHER" id="PTHR43017:SF1">
    <property type="entry name" value="ACETYLTRANSFERASE YJL218W-RELATED"/>
    <property type="match status" value="1"/>
</dbReference>
<dbReference type="InterPro" id="IPR001451">
    <property type="entry name" value="Hexapep"/>
</dbReference>
<evidence type="ECO:0000259" key="5">
    <source>
        <dbReference type="SMART" id="SM01266"/>
    </source>
</evidence>
<name>A0AA96ZUB0_9EURY</name>
<dbReference type="Pfam" id="PF12464">
    <property type="entry name" value="Mac"/>
    <property type="match status" value="1"/>
</dbReference>
<keyword evidence="4 6" id="KW-0012">Acyltransferase</keyword>
<dbReference type="AlphaFoldDB" id="A0AA96ZUB0"/>
<reference evidence="6 7" key="1">
    <citation type="submission" date="2023-07" db="EMBL/GenBank/DDBJ databases">
        <title>Closed genoem sequence of Methanosarcinaceae archaeon Ac7.</title>
        <authorList>
            <person name="Poehlein A."/>
            <person name="Protasov E."/>
            <person name="Platt K."/>
            <person name="Reeh H."/>
            <person name="Daniel R."/>
            <person name="Brune A."/>
        </authorList>
    </citation>
    <scope>NUCLEOTIDE SEQUENCE [LARGE SCALE GENOMIC DNA]</scope>
    <source>
        <strain evidence="6 7">Ac7</strain>
    </source>
</reference>
<sequence>MTNLENENDFLYYSGGEKLDKERADAKGLCHEYNQLHPSKMEERNAILRKLFGKTKNKFLIEQPFYCDYGYNIEIGENFYMNHGGIILDCAKVTFGDNVFVAPDCGFYTVGHATDKEERNKGMIYSHPICVGNDVWIGGRVIVLPGVTIGNGVIIGAGSVVTKDIPDNVIAYGNPCRVVRKI</sequence>
<dbReference type="PROSITE" id="PS00101">
    <property type="entry name" value="HEXAPEP_TRANSFERASES"/>
    <property type="match status" value="1"/>
</dbReference>
<dbReference type="FunFam" id="2.160.10.10:FF:000008">
    <property type="entry name" value="Maltose O-acetyltransferase"/>
    <property type="match status" value="1"/>
</dbReference>
<dbReference type="CDD" id="cd03357">
    <property type="entry name" value="LbH_MAT_GAT"/>
    <property type="match status" value="1"/>
</dbReference>
<dbReference type="InterPro" id="IPR018357">
    <property type="entry name" value="Hexapep_transf_CS"/>
</dbReference>
<dbReference type="PANTHER" id="PTHR43017">
    <property type="entry name" value="GALACTOSIDE O-ACETYLTRANSFERASE"/>
    <property type="match status" value="1"/>
</dbReference>
<dbReference type="EC" id="2.3.1.-" evidence="6"/>
<dbReference type="GO" id="GO:0008870">
    <property type="term" value="F:galactoside O-acetyltransferase activity"/>
    <property type="evidence" value="ECO:0007669"/>
    <property type="project" value="TreeGrafter"/>
</dbReference>
<evidence type="ECO:0000256" key="1">
    <source>
        <dbReference type="ARBA" id="ARBA00007274"/>
    </source>
</evidence>
<dbReference type="Pfam" id="PF00132">
    <property type="entry name" value="Hexapep"/>
    <property type="match status" value="1"/>
</dbReference>
<dbReference type="SMART" id="SM01266">
    <property type="entry name" value="Mac"/>
    <property type="match status" value="1"/>
</dbReference>
<dbReference type="GeneID" id="89230178"/>
<proteinExistence type="inferred from homology"/>
<keyword evidence="7" id="KW-1185">Reference proteome</keyword>
<accession>A0AA96ZUB0</accession>
<organism evidence="6 7">
    <name type="scientific">Methanolapillus millepedarum</name>
    <dbReference type="NCBI Taxonomy" id="3028296"/>
    <lineage>
        <taxon>Archaea</taxon>
        <taxon>Methanobacteriati</taxon>
        <taxon>Methanobacteriota</taxon>
        <taxon>Stenosarchaea group</taxon>
        <taxon>Methanomicrobia</taxon>
        <taxon>Methanosarcinales</taxon>
        <taxon>Methanosarcinaceae</taxon>
        <taxon>Methanolapillus</taxon>
    </lineage>
</organism>
<dbReference type="Gene3D" id="2.160.10.10">
    <property type="entry name" value="Hexapeptide repeat proteins"/>
    <property type="match status" value="1"/>
</dbReference>
<comment type="similarity">
    <text evidence="1">Belongs to the transferase hexapeptide repeat family.</text>
</comment>
<dbReference type="RefSeq" id="WP_338101884.1">
    <property type="nucleotide sequence ID" value="NZ_CP131060.1"/>
</dbReference>
<dbReference type="Proteomes" id="UP001303587">
    <property type="component" value="Chromosome"/>
</dbReference>
<keyword evidence="2 6" id="KW-0808">Transferase</keyword>
<feature type="domain" description="Maltose/galactoside acetyltransferase" evidence="5">
    <location>
        <begin position="6"/>
        <end position="57"/>
    </location>
</feature>
<dbReference type="InterPro" id="IPR011004">
    <property type="entry name" value="Trimer_LpxA-like_sf"/>
</dbReference>
<keyword evidence="3" id="KW-0677">Repeat</keyword>
<protein>
    <submittedName>
        <fullName evidence="6">Acetyltransferase</fullName>
        <ecNumber evidence="6">2.3.1.-</ecNumber>
    </submittedName>
</protein>